<proteinExistence type="inferred from homology"/>
<keyword evidence="5 8" id="KW-1133">Transmembrane helix</keyword>
<evidence type="ECO:0000256" key="2">
    <source>
        <dbReference type="ARBA" id="ARBA00022475"/>
    </source>
</evidence>
<dbReference type="InterPro" id="IPR050487">
    <property type="entry name" value="FtsQ_DivIB"/>
</dbReference>
<gene>
    <name evidence="8" type="primary">ftsQ</name>
    <name evidence="11" type="ORF">SAMN06265355_105178</name>
</gene>
<dbReference type="Gene3D" id="3.10.20.310">
    <property type="entry name" value="membrane protein fhac"/>
    <property type="match status" value="1"/>
</dbReference>
<dbReference type="Proteomes" id="UP000198420">
    <property type="component" value="Unassembled WGS sequence"/>
</dbReference>
<keyword evidence="12" id="KW-1185">Reference proteome</keyword>
<evidence type="ECO:0000256" key="6">
    <source>
        <dbReference type="ARBA" id="ARBA00023136"/>
    </source>
</evidence>
<accession>A0A238Y4B6</accession>
<evidence type="ECO:0000256" key="4">
    <source>
        <dbReference type="ARBA" id="ARBA00022692"/>
    </source>
</evidence>
<dbReference type="InterPro" id="IPR005548">
    <property type="entry name" value="Cell_div_FtsQ/DivIB_C"/>
</dbReference>
<dbReference type="PANTHER" id="PTHR37820">
    <property type="entry name" value="CELL DIVISION PROTEIN DIVIB"/>
    <property type="match status" value="1"/>
</dbReference>
<keyword evidence="7 8" id="KW-0131">Cell cycle</keyword>
<comment type="similarity">
    <text evidence="8">Belongs to the FtsQ/DivIB family. FtsQ subfamily.</text>
</comment>
<dbReference type="InterPro" id="IPR034746">
    <property type="entry name" value="POTRA"/>
</dbReference>
<dbReference type="GO" id="GO:0090529">
    <property type="term" value="P:cell septum assembly"/>
    <property type="evidence" value="ECO:0007669"/>
    <property type="project" value="InterPro"/>
</dbReference>
<dbReference type="PROSITE" id="PS51779">
    <property type="entry name" value="POTRA"/>
    <property type="match status" value="1"/>
</dbReference>
<keyword evidence="3 8" id="KW-0132">Cell division</keyword>
<feature type="region of interest" description="Disordered" evidence="9">
    <location>
        <begin position="1"/>
        <end position="28"/>
    </location>
</feature>
<evidence type="ECO:0000256" key="8">
    <source>
        <dbReference type="HAMAP-Rule" id="MF_00911"/>
    </source>
</evidence>
<dbReference type="GO" id="GO:0043093">
    <property type="term" value="P:FtsZ-dependent cytokinesis"/>
    <property type="evidence" value="ECO:0007669"/>
    <property type="project" value="UniProtKB-UniRule"/>
</dbReference>
<feature type="transmembrane region" description="Helical" evidence="8">
    <location>
        <begin position="36"/>
        <end position="55"/>
    </location>
</feature>
<evidence type="ECO:0000256" key="7">
    <source>
        <dbReference type="ARBA" id="ARBA00023306"/>
    </source>
</evidence>
<keyword evidence="4 8" id="KW-0812">Transmembrane</keyword>
<dbReference type="AlphaFoldDB" id="A0A238Y4B6"/>
<dbReference type="OrthoDB" id="9790760at2"/>
<dbReference type="HAMAP" id="MF_00911">
    <property type="entry name" value="FtsQ_subfam"/>
    <property type="match status" value="1"/>
</dbReference>
<feature type="compositionally biased region" description="Basic and acidic residues" evidence="9">
    <location>
        <begin position="10"/>
        <end position="28"/>
    </location>
</feature>
<feature type="domain" description="POTRA" evidence="10">
    <location>
        <begin position="60"/>
        <end position="128"/>
    </location>
</feature>
<sequence>MTEAQTGRRASPEPEHDPEPGAAEPEGRGRANRWKVVFVTLLVVGALGAVSWVLLGSRLLVVRHVEVTGTRLASADQVVAAAGIDLGTPMVRLRTGAVRDRVERLREVESAAIERRWPGTVRIVVREREPVAVFRGGGGYHLLDRHGVTVADEESRPAGLPLLTVASPGPSDRATLAALTVLSALPERLSGKLTEVEASGPEAVTLYMAGGQTVVWGAAERADEKVRLLDAVRRTAAGRAVRTVDVSSPEVLKTK</sequence>
<evidence type="ECO:0000256" key="3">
    <source>
        <dbReference type="ARBA" id="ARBA00022618"/>
    </source>
</evidence>
<keyword evidence="2 8" id="KW-1003">Cell membrane</keyword>
<evidence type="ECO:0000256" key="9">
    <source>
        <dbReference type="SAM" id="MobiDB-lite"/>
    </source>
</evidence>
<dbReference type="Pfam" id="PF03799">
    <property type="entry name" value="FtsQ_DivIB_C"/>
    <property type="match status" value="1"/>
</dbReference>
<dbReference type="GO" id="GO:0032153">
    <property type="term" value="C:cell division site"/>
    <property type="evidence" value="ECO:0007669"/>
    <property type="project" value="UniProtKB-UniRule"/>
</dbReference>
<organism evidence="11 12">
    <name type="scientific">Actinomadura mexicana</name>
    <dbReference type="NCBI Taxonomy" id="134959"/>
    <lineage>
        <taxon>Bacteria</taxon>
        <taxon>Bacillati</taxon>
        <taxon>Actinomycetota</taxon>
        <taxon>Actinomycetes</taxon>
        <taxon>Streptosporangiales</taxon>
        <taxon>Thermomonosporaceae</taxon>
        <taxon>Actinomadura</taxon>
    </lineage>
</organism>
<evidence type="ECO:0000256" key="5">
    <source>
        <dbReference type="ARBA" id="ARBA00022989"/>
    </source>
</evidence>
<dbReference type="InterPro" id="IPR026579">
    <property type="entry name" value="FtsQ"/>
</dbReference>
<dbReference type="EMBL" id="FZNP01000005">
    <property type="protein sequence ID" value="SNR65149.1"/>
    <property type="molecule type" value="Genomic_DNA"/>
</dbReference>
<dbReference type="GO" id="GO:0005886">
    <property type="term" value="C:plasma membrane"/>
    <property type="evidence" value="ECO:0007669"/>
    <property type="project" value="UniProtKB-SubCell"/>
</dbReference>
<comment type="subcellular location">
    <subcellularLocation>
        <location evidence="8">Cell membrane</location>
        <topology evidence="8">Single-pass type II membrane protein</topology>
    </subcellularLocation>
    <subcellularLocation>
        <location evidence="1">Membrane</location>
    </subcellularLocation>
    <text evidence="8">Localizes to the division septum.</text>
</comment>
<evidence type="ECO:0000313" key="11">
    <source>
        <dbReference type="EMBL" id="SNR65149.1"/>
    </source>
</evidence>
<dbReference type="PANTHER" id="PTHR37820:SF1">
    <property type="entry name" value="CELL DIVISION PROTEIN FTSQ"/>
    <property type="match status" value="1"/>
</dbReference>
<dbReference type="InterPro" id="IPR013685">
    <property type="entry name" value="POTRA_FtsQ_type"/>
</dbReference>
<evidence type="ECO:0000259" key="10">
    <source>
        <dbReference type="PROSITE" id="PS51779"/>
    </source>
</evidence>
<dbReference type="RefSeq" id="WP_089312298.1">
    <property type="nucleotide sequence ID" value="NZ_FZNP01000005.1"/>
</dbReference>
<reference evidence="12" key="1">
    <citation type="submission" date="2017-06" db="EMBL/GenBank/DDBJ databases">
        <authorList>
            <person name="Varghese N."/>
            <person name="Submissions S."/>
        </authorList>
    </citation>
    <scope>NUCLEOTIDE SEQUENCE [LARGE SCALE GENOMIC DNA]</scope>
    <source>
        <strain evidence="12">DSM 44485</strain>
    </source>
</reference>
<keyword evidence="6 8" id="KW-0472">Membrane</keyword>
<evidence type="ECO:0000256" key="1">
    <source>
        <dbReference type="ARBA" id="ARBA00004370"/>
    </source>
</evidence>
<dbReference type="Pfam" id="PF08478">
    <property type="entry name" value="POTRA_1"/>
    <property type="match status" value="1"/>
</dbReference>
<protein>
    <recommendedName>
        <fullName evidence="8">Cell division protein FtsQ</fullName>
    </recommendedName>
</protein>
<comment type="function">
    <text evidence="8">Essential cell division protein.</text>
</comment>
<name>A0A238Y4B6_9ACTN</name>
<evidence type="ECO:0000313" key="12">
    <source>
        <dbReference type="Proteomes" id="UP000198420"/>
    </source>
</evidence>